<dbReference type="Pfam" id="PF21787">
    <property type="entry name" value="TNP-like_RNaseH_N"/>
    <property type="match status" value="1"/>
</dbReference>
<keyword evidence="3" id="KW-1185">Reference proteome</keyword>
<dbReference type="OrthoDB" id="10368015at2759"/>
<dbReference type="AlphaFoldDB" id="A0A6G0YKF0"/>
<dbReference type="InterPro" id="IPR048365">
    <property type="entry name" value="TNP-like_RNaseH_N"/>
</dbReference>
<sequence length="634" mass="72305">MTHFEIEMPGGFVHKTTERKYPILRPRSAPSIFPNLPKYFTLSKQKRSAPKPRVSIPIKIKKTVSVNQHDEAIIQNPELQSMGLTEINKIETSLSTEIMLEHNYASLQYEFTNEHLHNIANKIMLPGNMWGIHQIPGKCTVFTHINDNFENDKIIHFSITCLPNVLLLQKSMYFPIVKSYEGLQNLLYDIHNLVICIGSNDGSKRSSECLGSLPSNNINTKIKRCLKCNEVRHNARTKQNKRLKIKQREVVKACLDAAKCKSSNGRRYTTCWAYECLLMHIKSPKLYRKMPKDNVMPLPSCMTLSRSNLKIEGFVNLGDYTSENDRNKLGDHALVLLFQPFCGEWIQTLGAFLGSGAVSGKILEKLILEAVILLENQNIHVDVVTTDGAAWNRNMWKLFSNSDVKSSCTHPVPEGTVDVQHWKAVVEADSKFQIKICNKLIIDHVQSRHFQTMNVKIAFQFFSGFVAAAMQYYKDLIPALLPKYALRPDPASIHNKVLTDFLIYLDECKKVKTTSKQKLTTSMALGLKVTIQTALELIQYLSEKVGYKYLMTRRINQDALEYARHSNRKNNERRKEMENKIDNILDNKDNGFSLESDHNYTALPINPHALTVLAGYVARKIKPAKICDKCYTAL</sequence>
<dbReference type="EMBL" id="VUJU01003529">
    <property type="protein sequence ID" value="KAF0757598.1"/>
    <property type="molecule type" value="Genomic_DNA"/>
</dbReference>
<reference evidence="2 3" key="1">
    <citation type="submission" date="2019-08" db="EMBL/GenBank/DDBJ databases">
        <title>Whole genome of Aphis craccivora.</title>
        <authorList>
            <person name="Voronova N.V."/>
            <person name="Shulinski R.S."/>
            <person name="Bandarenka Y.V."/>
            <person name="Zhorov D.G."/>
            <person name="Warner D."/>
        </authorList>
    </citation>
    <scope>NUCLEOTIDE SEQUENCE [LARGE SCALE GENOMIC DNA]</scope>
    <source>
        <strain evidence="2">180601</strain>
        <tissue evidence="2">Whole Body</tissue>
    </source>
</reference>
<name>A0A6G0YKF0_APHCR</name>
<proteinExistence type="predicted"/>
<evidence type="ECO:0000313" key="3">
    <source>
        <dbReference type="Proteomes" id="UP000478052"/>
    </source>
</evidence>
<organism evidence="2 3">
    <name type="scientific">Aphis craccivora</name>
    <name type="common">Cowpea aphid</name>
    <dbReference type="NCBI Taxonomy" id="307492"/>
    <lineage>
        <taxon>Eukaryota</taxon>
        <taxon>Metazoa</taxon>
        <taxon>Ecdysozoa</taxon>
        <taxon>Arthropoda</taxon>
        <taxon>Hexapoda</taxon>
        <taxon>Insecta</taxon>
        <taxon>Pterygota</taxon>
        <taxon>Neoptera</taxon>
        <taxon>Paraneoptera</taxon>
        <taxon>Hemiptera</taxon>
        <taxon>Sternorrhyncha</taxon>
        <taxon>Aphidomorpha</taxon>
        <taxon>Aphidoidea</taxon>
        <taxon>Aphididae</taxon>
        <taxon>Aphidini</taxon>
        <taxon>Aphis</taxon>
        <taxon>Aphis</taxon>
    </lineage>
</organism>
<gene>
    <name evidence="2" type="ORF">FWK35_00007092</name>
</gene>
<accession>A0A6G0YKF0</accession>
<comment type="caution">
    <text evidence="2">The sequence shown here is derived from an EMBL/GenBank/DDBJ whole genome shotgun (WGS) entry which is preliminary data.</text>
</comment>
<feature type="domain" description="Transposable element P transposase-like RNase H" evidence="1">
    <location>
        <begin position="301"/>
        <end position="399"/>
    </location>
</feature>
<evidence type="ECO:0000259" key="1">
    <source>
        <dbReference type="Pfam" id="PF21787"/>
    </source>
</evidence>
<dbReference type="Proteomes" id="UP000478052">
    <property type="component" value="Unassembled WGS sequence"/>
</dbReference>
<evidence type="ECO:0000313" key="2">
    <source>
        <dbReference type="EMBL" id="KAF0757598.1"/>
    </source>
</evidence>
<protein>
    <recommendedName>
        <fullName evidence="1">Transposable element P transposase-like RNase H domain-containing protein</fullName>
    </recommendedName>
</protein>